<dbReference type="OrthoDB" id="2286242at2759"/>
<keyword evidence="3" id="KW-0540">Nuclease</keyword>
<evidence type="ECO:0000259" key="7">
    <source>
        <dbReference type="Pfam" id="PF17917"/>
    </source>
</evidence>
<dbReference type="PANTHER" id="PTHR37984">
    <property type="entry name" value="PROTEIN CBG26694"/>
    <property type="match status" value="1"/>
</dbReference>
<dbReference type="EMBL" id="BGPR01024228">
    <property type="protein sequence ID" value="GBN92124.1"/>
    <property type="molecule type" value="Genomic_DNA"/>
</dbReference>
<protein>
    <recommendedName>
        <fullName evidence="7">Reverse transcriptase RNase H-like domain-containing protein</fullName>
    </recommendedName>
</protein>
<keyword evidence="1" id="KW-0808">Transferase</keyword>
<dbReference type="GO" id="GO:0016787">
    <property type="term" value="F:hydrolase activity"/>
    <property type="evidence" value="ECO:0007669"/>
    <property type="project" value="UniProtKB-KW"/>
</dbReference>
<evidence type="ECO:0000313" key="9">
    <source>
        <dbReference type="Proteomes" id="UP000499080"/>
    </source>
</evidence>
<comment type="caution">
    <text evidence="8">The sequence shown here is derived from an EMBL/GenBank/DDBJ whole genome shotgun (WGS) entry which is preliminary data.</text>
</comment>
<proteinExistence type="predicted"/>
<evidence type="ECO:0000256" key="3">
    <source>
        <dbReference type="ARBA" id="ARBA00022722"/>
    </source>
</evidence>
<name>A0A4Y2SUV3_ARAVE</name>
<evidence type="ECO:0000256" key="1">
    <source>
        <dbReference type="ARBA" id="ARBA00022679"/>
    </source>
</evidence>
<feature type="domain" description="Reverse transcriptase RNase H-like" evidence="7">
    <location>
        <begin position="20"/>
        <end position="118"/>
    </location>
</feature>
<keyword evidence="9" id="KW-1185">Reference proteome</keyword>
<organism evidence="8 9">
    <name type="scientific">Araneus ventricosus</name>
    <name type="common">Orbweaver spider</name>
    <name type="synonym">Epeira ventricosa</name>
    <dbReference type="NCBI Taxonomy" id="182803"/>
    <lineage>
        <taxon>Eukaryota</taxon>
        <taxon>Metazoa</taxon>
        <taxon>Ecdysozoa</taxon>
        <taxon>Arthropoda</taxon>
        <taxon>Chelicerata</taxon>
        <taxon>Arachnida</taxon>
        <taxon>Araneae</taxon>
        <taxon>Araneomorphae</taxon>
        <taxon>Entelegynae</taxon>
        <taxon>Araneoidea</taxon>
        <taxon>Araneidae</taxon>
        <taxon>Araneus</taxon>
    </lineage>
</organism>
<keyword evidence="6" id="KW-0695">RNA-directed DNA polymerase</keyword>
<gene>
    <name evidence="8" type="ORF">AVEN_80944_1</name>
</gene>
<dbReference type="InterPro" id="IPR050951">
    <property type="entry name" value="Retrovirus_Pol_polyprotein"/>
</dbReference>
<evidence type="ECO:0000313" key="8">
    <source>
        <dbReference type="EMBL" id="GBN92124.1"/>
    </source>
</evidence>
<reference evidence="8 9" key="1">
    <citation type="journal article" date="2019" name="Sci. Rep.">
        <title>Orb-weaving spider Araneus ventricosus genome elucidates the spidroin gene catalogue.</title>
        <authorList>
            <person name="Kono N."/>
            <person name="Nakamura H."/>
            <person name="Ohtoshi R."/>
            <person name="Moran D.A.P."/>
            <person name="Shinohara A."/>
            <person name="Yoshida Y."/>
            <person name="Fujiwara M."/>
            <person name="Mori M."/>
            <person name="Tomita M."/>
            <person name="Arakawa K."/>
        </authorList>
    </citation>
    <scope>NUCLEOTIDE SEQUENCE [LARGE SCALE GENOMIC DNA]</scope>
</reference>
<keyword evidence="5" id="KW-0378">Hydrolase</keyword>
<evidence type="ECO:0000256" key="6">
    <source>
        <dbReference type="ARBA" id="ARBA00022918"/>
    </source>
</evidence>
<keyword evidence="4" id="KW-0255">Endonuclease</keyword>
<dbReference type="SUPFAM" id="SSF56672">
    <property type="entry name" value="DNA/RNA polymerases"/>
    <property type="match status" value="1"/>
</dbReference>
<dbReference type="InterPro" id="IPR041373">
    <property type="entry name" value="RT_RNaseH"/>
</dbReference>
<sequence>MLDRVKELITKSPISSFFHPNVEFEIVVDASPFGLGAALQQKGKSIAFASSTPTQRNYAHIEKKPIAVVDGCKKFHQYLYDTKFKMYSDHKPLISMSKRHLSAMSSKVQRLYLQLQCYDREIIYKPCKVKARKG</sequence>
<dbReference type="Proteomes" id="UP000499080">
    <property type="component" value="Unassembled WGS sequence"/>
</dbReference>
<dbReference type="Pfam" id="PF17917">
    <property type="entry name" value="RT_RNaseH"/>
    <property type="match status" value="1"/>
</dbReference>
<dbReference type="GO" id="GO:0004519">
    <property type="term" value="F:endonuclease activity"/>
    <property type="evidence" value="ECO:0007669"/>
    <property type="project" value="UniProtKB-KW"/>
</dbReference>
<evidence type="ECO:0000256" key="4">
    <source>
        <dbReference type="ARBA" id="ARBA00022759"/>
    </source>
</evidence>
<evidence type="ECO:0000256" key="5">
    <source>
        <dbReference type="ARBA" id="ARBA00022801"/>
    </source>
</evidence>
<dbReference type="GO" id="GO:0003964">
    <property type="term" value="F:RNA-directed DNA polymerase activity"/>
    <property type="evidence" value="ECO:0007669"/>
    <property type="project" value="UniProtKB-KW"/>
</dbReference>
<dbReference type="CDD" id="cd09274">
    <property type="entry name" value="RNase_HI_RT_Ty3"/>
    <property type="match status" value="1"/>
</dbReference>
<dbReference type="AlphaFoldDB" id="A0A4Y2SUV3"/>
<evidence type="ECO:0000256" key="2">
    <source>
        <dbReference type="ARBA" id="ARBA00022695"/>
    </source>
</evidence>
<keyword evidence="2" id="KW-0548">Nucleotidyltransferase</keyword>
<dbReference type="PANTHER" id="PTHR37984:SF5">
    <property type="entry name" value="PROTEIN NYNRIN-LIKE"/>
    <property type="match status" value="1"/>
</dbReference>
<accession>A0A4Y2SUV3</accession>
<dbReference type="InterPro" id="IPR043502">
    <property type="entry name" value="DNA/RNA_pol_sf"/>
</dbReference>